<dbReference type="NCBIfam" id="TIGR01558">
    <property type="entry name" value="sm_term_P27"/>
    <property type="match status" value="1"/>
</dbReference>
<organism evidence="1 2">
    <name type="scientific">Falsiruegeria litorea</name>
    <dbReference type="NCBI Taxonomy" id="1280831"/>
    <lineage>
        <taxon>Bacteria</taxon>
        <taxon>Pseudomonadati</taxon>
        <taxon>Pseudomonadota</taxon>
        <taxon>Alphaproteobacteria</taxon>
        <taxon>Rhodobacterales</taxon>
        <taxon>Roseobacteraceae</taxon>
        <taxon>Falsiruegeria</taxon>
    </lineage>
</organism>
<proteinExistence type="predicted"/>
<accession>A0ABS5WV07</accession>
<reference evidence="1 2" key="1">
    <citation type="submission" date="2021-05" db="EMBL/GenBank/DDBJ databases">
        <title>Draft genomes of marine bacteria isolated from model chitin particles.</title>
        <authorList>
            <person name="Datta M.S."/>
            <person name="Schwartzman J.A."/>
            <person name="Cordero O."/>
        </authorList>
    </citation>
    <scope>NUCLEOTIDE SEQUENCE [LARGE SCALE GENOMIC DNA]</scope>
    <source>
        <strain evidence="1 2">4E07</strain>
    </source>
</reference>
<sequence length="146" mass="16024">MKGRKPKIANVVPMKGNIQKEIPPAPNFLDDTARDVWDELAPELVSKGRLELLFIYQFGSYCAAVSSFIAATNTIAMEGQFYSTGKGRNGNQLRKHPAVTLQQDAMSSMRRDSALFGLSPVDATRLESGAQGDLFEQVMKQLNGTD</sequence>
<gene>
    <name evidence="1" type="ORF">KL867_17690</name>
</gene>
<keyword evidence="2" id="KW-1185">Reference proteome</keyword>
<dbReference type="Proteomes" id="UP000763802">
    <property type="component" value="Unassembled WGS sequence"/>
</dbReference>
<evidence type="ECO:0000313" key="1">
    <source>
        <dbReference type="EMBL" id="MBT3142905.1"/>
    </source>
</evidence>
<name>A0ABS5WV07_9RHOB</name>
<dbReference type="RefSeq" id="WP_215194118.1">
    <property type="nucleotide sequence ID" value="NZ_JAHHDY010000018.1"/>
</dbReference>
<protein>
    <submittedName>
        <fullName evidence="1">Phage terminase small subunit P27 family</fullName>
    </submittedName>
</protein>
<dbReference type="Pfam" id="PF05119">
    <property type="entry name" value="Terminase_4"/>
    <property type="match status" value="1"/>
</dbReference>
<comment type="caution">
    <text evidence="1">The sequence shown here is derived from an EMBL/GenBank/DDBJ whole genome shotgun (WGS) entry which is preliminary data.</text>
</comment>
<dbReference type="EMBL" id="JAHHDY010000018">
    <property type="protein sequence ID" value="MBT3142905.1"/>
    <property type="molecule type" value="Genomic_DNA"/>
</dbReference>
<evidence type="ECO:0000313" key="2">
    <source>
        <dbReference type="Proteomes" id="UP000763802"/>
    </source>
</evidence>
<dbReference type="InterPro" id="IPR006448">
    <property type="entry name" value="Phage_term_ssu_P27"/>
</dbReference>